<comment type="caution">
    <text evidence="2">The sequence shown here is derived from an EMBL/GenBank/DDBJ whole genome shotgun (WGS) entry which is preliminary data.</text>
</comment>
<keyword evidence="1" id="KW-0812">Transmembrane</keyword>
<name>A0A0F9RJ79_9ZZZZ</name>
<keyword evidence="1" id="KW-1133">Transmembrane helix</keyword>
<feature type="transmembrane region" description="Helical" evidence="1">
    <location>
        <begin position="21"/>
        <end position="43"/>
    </location>
</feature>
<organism evidence="2">
    <name type="scientific">marine sediment metagenome</name>
    <dbReference type="NCBI Taxonomy" id="412755"/>
    <lineage>
        <taxon>unclassified sequences</taxon>
        <taxon>metagenomes</taxon>
        <taxon>ecological metagenomes</taxon>
    </lineage>
</organism>
<keyword evidence="1" id="KW-0472">Membrane</keyword>
<dbReference type="AlphaFoldDB" id="A0A0F9RJ79"/>
<evidence type="ECO:0000313" key="2">
    <source>
        <dbReference type="EMBL" id="KKN56565.1"/>
    </source>
</evidence>
<gene>
    <name evidence="2" type="ORF">LCGC14_0571430</name>
</gene>
<evidence type="ECO:0000256" key="1">
    <source>
        <dbReference type="SAM" id="Phobius"/>
    </source>
</evidence>
<reference evidence="2" key="1">
    <citation type="journal article" date="2015" name="Nature">
        <title>Complex archaea that bridge the gap between prokaryotes and eukaryotes.</title>
        <authorList>
            <person name="Spang A."/>
            <person name="Saw J.H."/>
            <person name="Jorgensen S.L."/>
            <person name="Zaremba-Niedzwiedzka K."/>
            <person name="Martijn J."/>
            <person name="Lind A.E."/>
            <person name="van Eijk R."/>
            <person name="Schleper C."/>
            <person name="Guy L."/>
            <person name="Ettema T.J."/>
        </authorList>
    </citation>
    <scope>NUCLEOTIDE SEQUENCE</scope>
</reference>
<sequence>MKNKVEDQKKLKKSSFLYSRLFVISSIVLMLSVGVFAFFTFGYDKDVTYQVVGSKGDLLVLVDLTDQVFNVSESLNLSQSLTIVNQNGAASMNYIVDVNVTNLDPGNCTINGDITFELKKDAVVVGNDTNFTMDPGLNNFNFTAIAVNNRVCPQNVTTSLSFTEF</sequence>
<protein>
    <submittedName>
        <fullName evidence="2">Uncharacterized protein</fullName>
    </submittedName>
</protein>
<dbReference type="EMBL" id="LAZR01000839">
    <property type="protein sequence ID" value="KKN56565.1"/>
    <property type="molecule type" value="Genomic_DNA"/>
</dbReference>
<accession>A0A0F9RJ79</accession>
<proteinExistence type="predicted"/>